<name>A0A0H5QYF0_9EUKA</name>
<dbReference type="GO" id="GO:0070939">
    <property type="term" value="C:Dsl1/NZR complex"/>
    <property type="evidence" value="ECO:0007669"/>
    <property type="project" value="TreeGrafter"/>
</dbReference>
<evidence type="ECO:0000256" key="1">
    <source>
        <dbReference type="SAM" id="Phobius"/>
    </source>
</evidence>
<dbReference type="PANTHER" id="PTHR15922">
    <property type="entry name" value="NEUROBLASTOMA-AMPLIFIED SEQUENCE"/>
    <property type="match status" value="1"/>
</dbReference>
<dbReference type="GO" id="GO:0000149">
    <property type="term" value="F:SNARE binding"/>
    <property type="evidence" value="ECO:0007669"/>
    <property type="project" value="TreeGrafter"/>
</dbReference>
<protein>
    <recommendedName>
        <fullName evidence="3">Sec39 domain-containing protein</fullName>
    </recommendedName>
</protein>
<keyword evidence="1" id="KW-0812">Transmembrane</keyword>
<dbReference type="PANTHER" id="PTHR15922:SF2">
    <property type="entry name" value="NBAS SUBUNIT OF NRZ TETHERING COMPLEX"/>
    <property type="match status" value="1"/>
</dbReference>
<dbReference type="EMBL" id="HACM01006244">
    <property type="protein sequence ID" value="CRZ06686.1"/>
    <property type="molecule type" value="Transcribed_RNA"/>
</dbReference>
<keyword evidence="1" id="KW-0472">Membrane</keyword>
<dbReference type="GO" id="GO:0006890">
    <property type="term" value="P:retrograde vesicle-mediated transport, Golgi to endoplasmic reticulum"/>
    <property type="evidence" value="ECO:0007669"/>
    <property type="project" value="TreeGrafter"/>
</dbReference>
<evidence type="ECO:0008006" key="3">
    <source>
        <dbReference type="Google" id="ProtNLM"/>
    </source>
</evidence>
<reference evidence="2" key="1">
    <citation type="submission" date="2015-04" db="EMBL/GenBank/DDBJ databases">
        <title>The genome sequence of the plant pathogenic Rhizarian Plasmodiophora brassicae reveals insights in its biotrophic life cycle and the origin of chitin synthesis.</title>
        <authorList>
            <person name="Schwelm A."/>
            <person name="Fogelqvist J."/>
            <person name="Knaust A."/>
            <person name="Julke S."/>
            <person name="Lilja T."/>
            <person name="Dhandapani V."/>
            <person name="Bonilla-Rosso G."/>
            <person name="Karlsson M."/>
            <person name="Shevchenko A."/>
            <person name="Choi S.R."/>
            <person name="Kim H.G."/>
            <person name="Park J.Y."/>
            <person name="Lim Y.P."/>
            <person name="Ludwig-Muller J."/>
            <person name="Dixelius C."/>
        </authorList>
    </citation>
    <scope>NUCLEOTIDE SEQUENCE</scope>
    <source>
        <tissue evidence="2">Potato root galls</tissue>
    </source>
</reference>
<keyword evidence="1" id="KW-1133">Transmembrane helix</keyword>
<feature type="transmembrane region" description="Helical" evidence="1">
    <location>
        <begin position="43"/>
        <end position="63"/>
    </location>
</feature>
<accession>A0A0H5QYF0</accession>
<organism evidence="2">
    <name type="scientific">Spongospora subterranea</name>
    <dbReference type="NCBI Taxonomy" id="70186"/>
    <lineage>
        <taxon>Eukaryota</taxon>
        <taxon>Sar</taxon>
        <taxon>Rhizaria</taxon>
        <taxon>Endomyxa</taxon>
        <taxon>Phytomyxea</taxon>
        <taxon>Plasmodiophorida</taxon>
        <taxon>Plasmodiophoridae</taxon>
        <taxon>Spongospora</taxon>
    </lineage>
</organism>
<dbReference type="AlphaFoldDB" id="A0A0H5QYF0"/>
<sequence>MPGSATYGARSCSSSRCFVANCREAPCCTQLERFFSIESDAKSLHSSLCYVFYIFFVILIALYCAERSINLSVLIVNQSLPTGKSPSMMPPVSMSSLMAFGFVETKRSKTAIPLLETLKARGLSHSVAVDVSIRIACLVALSSITDVAEMVYAPEKTLHSALAVNSSLDFAHEIAELISMRQLLADTQKTLTACHQQVDMDRMAVDSNYARDALHDLVQSAEISEINAAILLAPSYHVPFGDLLLHHIRFAFRSIKDDAALSSHVDRLCESFHLFFEASDSPFWTSVLDEIDGRDYCRLALQFKMRSRAQNAASTPISNMNKHVSLLERLRGGNIVLDYKVLMQGGISSYQQLHNSISDSSVSILLRLAPWIRELQEQDSTPPITSAQIIIDYLSASLSPLSHLPPDEVLVQLYGQYLAKLPPSSFVELVKAMFIPVFIEFGHRYLQTAPGIDRCSREFIEAVATLRTLRALADVQARSGSGAASAALLAQVPFASDDLRASFDSCLRSCLSLSIDFDELQIFISCINSTIEGMDEGEEAVIPEYRAVRVIESYVIEMMSVVSADPNPNYSNNGQSTHILSYIGDDGPRPCPPNKSSSAAASLVRVFRVYPGAVTLLSREHVKAAVQDESLSFPARAALSEVLVSAYQSDLDEDHGEVMIAGLCQQCWPVQDQPDMAVDAPVHVSTELAQNLIDNARDELQICACATIIRSHPGLAADQSLPFSLLQRAMLVLLPSAPLRFLHLYIGSQLTDPERFRLIEALSSVKGLSLVFPIKTALLSSGIEFEKMAAVRIKKIVAADELEALSSLEADLSDFGGNSVIGLSLSADLISELVDTPVAGLLFRHLRASPADALRAACVLCAQQRFMAAAAVLDASPRFCRDPRRSLAVLVRQLSGSRSTDVTVVNAIQQLSAANLNTLT</sequence>
<proteinExistence type="predicted"/>
<evidence type="ECO:0000313" key="2">
    <source>
        <dbReference type="EMBL" id="CRZ06686.1"/>
    </source>
</evidence>